<organism evidence="10 11">
    <name type="scientific">Bugula neritina</name>
    <name type="common">Brown bryozoan</name>
    <name type="synonym">Sertularia neritina</name>
    <dbReference type="NCBI Taxonomy" id="10212"/>
    <lineage>
        <taxon>Eukaryota</taxon>
        <taxon>Metazoa</taxon>
        <taxon>Spiralia</taxon>
        <taxon>Lophotrochozoa</taxon>
        <taxon>Bryozoa</taxon>
        <taxon>Gymnolaemata</taxon>
        <taxon>Cheilostomatida</taxon>
        <taxon>Flustrina</taxon>
        <taxon>Buguloidea</taxon>
        <taxon>Bugulidae</taxon>
        <taxon>Bugula</taxon>
    </lineage>
</organism>
<evidence type="ECO:0000256" key="4">
    <source>
        <dbReference type="ARBA" id="ARBA00022692"/>
    </source>
</evidence>
<dbReference type="OrthoDB" id="69646at2759"/>
<feature type="transmembrane region" description="Helical" evidence="8">
    <location>
        <begin position="517"/>
        <end position="536"/>
    </location>
</feature>
<comment type="caution">
    <text evidence="7">Lacks conserved residue(s) required for the propagation of feature annotation.</text>
</comment>
<keyword evidence="5 8" id="KW-1133">Transmembrane helix</keyword>
<sequence>MLKNEERVLIFALVVASTTYDTVANLAGSTYEVKEPHALREFHDYGDVYFSQFSMPTGTNYAVWTFILLSNPLQSKCQPSNISATVYLQHEGYPIFTPFNESFPQSFDTTVLIYQVVRVSLDTSGIQGRRVDLFIRSPAAGRWFVAAYADPQFLNKKIRPQGFSAVSCKHFLRVSTTYSTDTSYPQEPVPLSIPRNIIVDDSTKILSYFIERNVYQYNISVVNCKVLSPPDAKCQFSLISKEDMLPSMVNEHHIDCEWDNNTECQLSVSSPAVNHWHYAAITIPDANTSVSLEITILIKAEGCGSGIQTFTWCSVDQYYTDSLATDMLAVNFVQEVPLFTTTEVIIRDDKPYIASFTIESLVHGGGTLKYLLEAADSLPKNGATIYNCISRDRMVIKMEDIKNCSQTANTTMKYTDNADMAYHIPYPQSGVWYISVIAECYDPSTNTLIDCTDTMKVYTNITLRRCVNSQCGEYGSCYLYAQGVLYWSVCRCKAGYRGYGCTDDTEAISKSLQKLEMLLLILSNLLFGVAGAVAIYRKWFSEALLYFFVLFASSFYHACDNGTIYAVCVGDYSMLQYFDFYGSILAVWVTAMAISEIPPKLRSFLHMAGVLGILIGTQITLTGLWNFVIPLIIAIAILATSWARLCRRTKACYPKFKIWLTQLLPGILSALIGLALYSFVETNSNYFYVHSIWHLLMATAIIFLLPRTEKLTFFQIKSWFSKLNIKRRRNTIADERAATPTQTVMIVAGTSDETVTNSDEIIPISDDNNEDIRDSQAIII</sequence>
<dbReference type="InterPro" id="IPR021910">
    <property type="entry name" value="NGX6/PGAP6/MYMK"/>
</dbReference>
<keyword evidence="3" id="KW-1003">Cell membrane</keyword>
<evidence type="ECO:0000256" key="8">
    <source>
        <dbReference type="SAM" id="Phobius"/>
    </source>
</evidence>
<dbReference type="PANTHER" id="PTHR14319">
    <property type="entry name" value="FIVE-SPAN TRANSMEMBRANE PROTEIN M83"/>
    <property type="match status" value="1"/>
</dbReference>
<dbReference type="EMBL" id="VXIV02003367">
    <property type="protein sequence ID" value="KAF6017680.1"/>
    <property type="molecule type" value="Genomic_DNA"/>
</dbReference>
<proteinExistence type="inferred from homology"/>
<keyword evidence="7" id="KW-0245">EGF-like domain</keyword>
<feature type="transmembrane region" description="Helical" evidence="8">
    <location>
        <begin position="627"/>
        <end position="646"/>
    </location>
</feature>
<evidence type="ECO:0000313" key="11">
    <source>
        <dbReference type="Proteomes" id="UP000593567"/>
    </source>
</evidence>
<dbReference type="InterPro" id="IPR000742">
    <property type="entry name" value="EGF"/>
</dbReference>
<feature type="transmembrane region" description="Helical" evidence="8">
    <location>
        <begin position="686"/>
        <end position="705"/>
    </location>
</feature>
<keyword evidence="4 8" id="KW-0812">Transmembrane</keyword>
<feature type="transmembrane region" description="Helical" evidence="8">
    <location>
        <begin position="543"/>
        <end position="558"/>
    </location>
</feature>
<comment type="similarity">
    <text evidence="2">Belongs to the TMEM8 family.</text>
</comment>
<name>A0A7J7IV12_BUGNE</name>
<gene>
    <name evidence="10" type="ORF">EB796_024010</name>
</gene>
<dbReference type="GO" id="GO:0005886">
    <property type="term" value="C:plasma membrane"/>
    <property type="evidence" value="ECO:0007669"/>
    <property type="project" value="UniProtKB-SubCell"/>
</dbReference>
<evidence type="ECO:0000256" key="3">
    <source>
        <dbReference type="ARBA" id="ARBA00022475"/>
    </source>
</evidence>
<evidence type="ECO:0000259" key="9">
    <source>
        <dbReference type="PROSITE" id="PS50026"/>
    </source>
</evidence>
<evidence type="ECO:0000313" key="10">
    <source>
        <dbReference type="EMBL" id="KAF6017680.1"/>
    </source>
</evidence>
<feature type="disulfide bond" evidence="7">
    <location>
        <begin position="492"/>
        <end position="501"/>
    </location>
</feature>
<dbReference type="PROSITE" id="PS00022">
    <property type="entry name" value="EGF_1"/>
    <property type="match status" value="1"/>
</dbReference>
<evidence type="ECO:0000256" key="2">
    <source>
        <dbReference type="ARBA" id="ARBA00005542"/>
    </source>
</evidence>
<feature type="domain" description="EGF-like" evidence="9">
    <location>
        <begin position="462"/>
        <end position="502"/>
    </location>
</feature>
<evidence type="ECO:0000256" key="6">
    <source>
        <dbReference type="ARBA" id="ARBA00023136"/>
    </source>
</evidence>
<keyword evidence="7" id="KW-1015">Disulfide bond</keyword>
<protein>
    <submittedName>
        <fullName evidence="10">TMEM8B</fullName>
    </submittedName>
</protein>
<accession>A0A7J7IV12</accession>
<reference evidence="10" key="1">
    <citation type="submission" date="2020-06" db="EMBL/GenBank/DDBJ databases">
        <title>Draft genome of Bugula neritina, a colonial animal packing powerful symbionts and potential medicines.</title>
        <authorList>
            <person name="Rayko M."/>
        </authorList>
    </citation>
    <scope>NUCLEOTIDE SEQUENCE [LARGE SCALE GENOMIC DNA]</scope>
    <source>
        <strain evidence="10">Kwan_BN1</strain>
    </source>
</reference>
<dbReference type="Proteomes" id="UP000593567">
    <property type="component" value="Unassembled WGS sequence"/>
</dbReference>
<evidence type="ECO:0000256" key="1">
    <source>
        <dbReference type="ARBA" id="ARBA00004651"/>
    </source>
</evidence>
<dbReference type="Pfam" id="PF12036">
    <property type="entry name" value="DUF3522"/>
    <property type="match status" value="1"/>
</dbReference>
<feature type="transmembrane region" description="Helical" evidence="8">
    <location>
        <begin position="604"/>
        <end position="621"/>
    </location>
</feature>
<dbReference type="PROSITE" id="PS01186">
    <property type="entry name" value="EGF_2"/>
    <property type="match status" value="1"/>
</dbReference>
<comment type="subcellular location">
    <subcellularLocation>
        <location evidence="1">Cell membrane</location>
        <topology evidence="1">Multi-pass membrane protein</topology>
    </subcellularLocation>
</comment>
<dbReference type="AlphaFoldDB" id="A0A7J7IV12"/>
<feature type="transmembrane region" description="Helical" evidence="8">
    <location>
        <begin position="578"/>
        <end position="597"/>
    </location>
</feature>
<comment type="caution">
    <text evidence="10">The sequence shown here is derived from an EMBL/GenBank/DDBJ whole genome shotgun (WGS) entry which is preliminary data.</text>
</comment>
<feature type="transmembrane region" description="Helical" evidence="8">
    <location>
        <begin position="658"/>
        <end position="680"/>
    </location>
</feature>
<evidence type="ECO:0000256" key="5">
    <source>
        <dbReference type="ARBA" id="ARBA00022989"/>
    </source>
</evidence>
<evidence type="ECO:0000256" key="7">
    <source>
        <dbReference type="PROSITE-ProRule" id="PRU00076"/>
    </source>
</evidence>
<keyword evidence="6 8" id="KW-0472">Membrane</keyword>
<dbReference type="PROSITE" id="PS50026">
    <property type="entry name" value="EGF_3"/>
    <property type="match status" value="1"/>
</dbReference>
<keyword evidence="11" id="KW-1185">Reference proteome</keyword>
<dbReference type="PANTHER" id="PTHR14319:SF3">
    <property type="entry name" value="TRANSMEMBRANE PROTEIN-LIKE PROTEIN"/>
    <property type="match status" value="1"/>
</dbReference>